<dbReference type="PANTHER" id="PTHR22839">
    <property type="entry name" value="THO COMPLEX SUBUNIT 3 THO3"/>
    <property type="match status" value="1"/>
</dbReference>
<feature type="compositionally biased region" description="Acidic residues" evidence="5">
    <location>
        <begin position="258"/>
        <end position="274"/>
    </location>
</feature>
<feature type="region of interest" description="Disordered" evidence="5">
    <location>
        <begin position="237"/>
        <end position="394"/>
    </location>
</feature>
<dbReference type="InterPro" id="IPR036322">
    <property type="entry name" value="WD40_repeat_dom_sf"/>
</dbReference>
<reference evidence="6 7" key="2">
    <citation type="submission" date="2024-01" db="EMBL/GenBank/DDBJ databases">
        <title>Comparative genomics of Cryptococcus and Kwoniella reveals pathogenesis evolution and contrasting modes of karyotype evolution via chromosome fusion or intercentromeric recombination.</title>
        <authorList>
            <person name="Coelho M.A."/>
            <person name="David-Palma M."/>
            <person name="Shea T."/>
            <person name="Bowers K."/>
            <person name="Mcginley-Smith S."/>
            <person name="Mohammad A.W."/>
            <person name="Gnirke A."/>
            <person name="Yurkov A.M."/>
            <person name="Nowrousian M."/>
            <person name="Sun S."/>
            <person name="Cuomo C.A."/>
            <person name="Heitman J."/>
        </authorList>
    </citation>
    <scope>NUCLEOTIDE SEQUENCE [LARGE SCALE GENOMIC DNA]</scope>
    <source>
        <strain evidence="6 7">IND107</strain>
    </source>
</reference>
<keyword evidence="1 4" id="KW-0853">WD repeat</keyword>
<evidence type="ECO:0000256" key="1">
    <source>
        <dbReference type="ARBA" id="ARBA00022574"/>
    </source>
</evidence>
<evidence type="ECO:0000256" key="2">
    <source>
        <dbReference type="ARBA" id="ARBA00022737"/>
    </source>
</evidence>
<gene>
    <name evidence="6" type="ORF">I308_106527</name>
</gene>
<dbReference type="Gene3D" id="2.130.10.10">
    <property type="entry name" value="YVTN repeat-like/Quinoprotein amine dehydrogenase"/>
    <property type="match status" value="2"/>
</dbReference>
<dbReference type="EMBL" id="ATAM02000014">
    <property type="protein sequence ID" value="KAL0240280.1"/>
    <property type="molecule type" value="Genomic_DNA"/>
</dbReference>
<evidence type="ECO:0008006" key="8">
    <source>
        <dbReference type="Google" id="ProtNLM"/>
    </source>
</evidence>
<feature type="compositionally biased region" description="Acidic residues" evidence="5">
    <location>
        <begin position="285"/>
        <end position="295"/>
    </location>
</feature>
<dbReference type="Pfam" id="PF00400">
    <property type="entry name" value="WD40"/>
    <property type="match status" value="2"/>
</dbReference>
<dbReference type="SUPFAM" id="SSF50978">
    <property type="entry name" value="WD40 repeat-like"/>
    <property type="match status" value="1"/>
</dbReference>
<protein>
    <recommendedName>
        <fullName evidence="8">Anaphase-promoting complex subunit 4 WD40 domain-containing protein</fullName>
    </recommendedName>
</protein>
<feature type="compositionally biased region" description="Polar residues" evidence="5">
    <location>
        <begin position="369"/>
        <end position="382"/>
    </location>
</feature>
<accession>A0ABR3BJL2</accession>
<dbReference type="GeneID" id="91993382"/>
<comment type="caution">
    <text evidence="6">The sequence shown here is derived from an EMBL/GenBank/DDBJ whole genome shotgun (WGS) entry which is preliminary data.</text>
</comment>
<dbReference type="RefSeq" id="XP_066610779.1">
    <property type="nucleotide sequence ID" value="XM_066760954.1"/>
</dbReference>
<evidence type="ECO:0000256" key="5">
    <source>
        <dbReference type="SAM" id="MobiDB-lite"/>
    </source>
</evidence>
<dbReference type="InterPro" id="IPR040132">
    <property type="entry name" value="Tex1/THOC3"/>
</dbReference>
<feature type="compositionally biased region" description="Basic and acidic residues" evidence="5">
    <location>
        <begin position="275"/>
        <end position="284"/>
    </location>
</feature>
<keyword evidence="7" id="KW-1185">Reference proteome</keyword>
<evidence type="ECO:0000256" key="4">
    <source>
        <dbReference type="PROSITE-ProRule" id="PRU00221"/>
    </source>
</evidence>
<dbReference type="Proteomes" id="UP000054399">
    <property type="component" value="Unassembled WGS sequence"/>
</dbReference>
<sequence>MADGSEAYDVDSFPNADFSARELPRPSFSRTQDVRGLVKHVRTVAWSCDGKRAATGGEYKEIQVWDESLDSKTTIPLPSASKPSPHNHHVSSIAWSPVDPNVLISADKTFSMGSVIAVWDVTSPSAPIATFKTPGDVINLAWHPSGRHFAAVYPVKSRDLVDFFRLSSSAESGELKWEKREDITLGGLSHGIGSEEINSLRFINSGQLVCAVSNDGSISAWVYPLESVRLDVIEQVEPEQEQGQEQEEDADAVTGGKEDEEDKEGEEGEEDKEDKEDKENKEDKDDKEDEEDEDAKYDLEDGPATPDLPSVEATAEEPVEDVKPAESNGDVEMTETENTDAKQNEELKEEEAPEANKPESQDVEMADAAQSNTQPSSAQPSRQPTPPPLAKTTFKPHAQPLRRYQHNVCYAASLLSLAYDPKGRYFVVGGQDALLSLFDTKEWICERSFDVCSAAIRHTAFSYDGEFVAIGGDDLFIAIVSVYTGQTVAKIPIPAAVNALSWNPKKNSLAYCHQGKGGVPLWHVVHQE</sequence>
<keyword evidence="2" id="KW-0677">Repeat</keyword>
<dbReference type="SMART" id="SM00320">
    <property type="entry name" value="WD40"/>
    <property type="match status" value="6"/>
</dbReference>
<dbReference type="PROSITE" id="PS50082">
    <property type="entry name" value="WD_REPEATS_2"/>
    <property type="match status" value="1"/>
</dbReference>
<feature type="compositionally biased region" description="Acidic residues" evidence="5">
    <location>
        <begin position="237"/>
        <end position="251"/>
    </location>
</feature>
<dbReference type="InterPro" id="IPR001680">
    <property type="entry name" value="WD40_rpt"/>
</dbReference>
<name>A0ABR3BJL2_9TREE</name>
<dbReference type="InterPro" id="IPR015943">
    <property type="entry name" value="WD40/YVTN_repeat-like_dom_sf"/>
</dbReference>
<dbReference type="PANTHER" id="PTHR22839:SF0">
    <property type="entry name" value="THO COMPLEX SUBUNIT 3"/>
    <property type="match status" value="1"/>
</dbReference>
<evidence type="ECO:0000313" key="6">
    <source>
        <dbReference type="EMBL" id="KAL0240280.1"/>
    </source>
</evidence>
<comment type="similarity">
    <text evidence="3">Belongs to the THOC3 family.</text>
</comment>
<evidence type="ECO:0000256" key="3">
    <source>
        <dbReference type="ARBA" id="ARBA00046343"/>
    </source>
</evidence>
<organism evidence="6 7">
    <name type="scientific">Cryptococcus tetragattii IND107</name>
    <dbReference type="NCBI Taxonomy" id="1296105"/>
    <lineage>
        <taxon>Eukaryota</taxon>
        <taxon>Fungi</taxon>
        <taxon>Dikarya</taxon>
        <taxon>Basidiomycota</taxon>
        <taxon>Agaricomycotina</taxon>
        <taxon>Tremellomycetes</taxon>
        <taxon>Tremellales</taxon>
        <taxon>Cryptococcaceae</taxon>
        <taxon>Cryptococcus</taxon>
        <taxon>Cryptococcus gattii species complex</taxon>
    </lineage>
</organism>
<evidence type="ECO:0000313" key="7">
    <source>
        <dbReference type="Proteomes" id="UP000054399"/>
    </source>
</evidence>
<proteinExistence type="inferred from homology"/>
<reference evidence="7" key="1">
    <citation type="submission" date="2015-01" db="EMBL/GenBank/DDBJ databases">
        <title>The Genome Sequence of Cryptococcus gattii MMRL2647.</title>
        <authorList>
            <consortium name="The Broad Institute Genomics Platform"/>
            <person name="Cuomo C."/>
            <person name="Litvintseva A."/>
            <person name="Chen Y."/>
            <person name="Heitman J."/>
            <person name="Sun S."/>
            <person name="Springer D."/>
            <person name="Dromer F."/>
            <person name="Young S."/>
            <person name="Zeng Q."/>
            <person name="Gargeya S."/>
            <person name="Abouelleil A."/>
            <person name="Alvarado L."/>
            <person name="Chapman S.B."/>
            <person name="Gainer-Dewar J."/>
            <person name="Goldberg J."/>
            <person name="Griggs A."/>
            <person name="Gujja S."/>
            <person name="Hansen M."/>
            <person name="Howarth C."/>
            <person name="Imamovic A."/>
            <person name="Larimer J."/>
            <person name="Murphy C."/>
            <person name="Naylor J."/>
            <person name="Pearson M."/>
            <person name="Priest M."/>
            <person name="Roberts A."/>
            <person name="Saif S."/>
            <person name="Shea T."/>
            <person name="Sykes S."/>
            <person name="Wortman J."/>
            <person name="Nusbaum C."/>
            <person name="Birren B."/>
        </authorList>
    </citation>
    <scope>NUCLEOTIDE SEQUENCE [LARGE SCALE GENOMIC DNA]</scope>
    <source>
        <strain evidence="7">IND107</strain>
    </source>
</reference>
<feature type="repeat" description="WD" evidence="4">
    <location>
        <begin position="34"/>
        <end position="66"/>
    </location>
</feature>